<protein>
    <recommendedName>
        <fullName evidence="2">Phage conserved hypothetical protein C-terminal domain-containing protein</fullName>
    </recommendedName>
</protein>
<evidence type="ECO:0000259" key="2">
    <source>
        <dbReference type="Pfam" id="PF09524"/>
    </source>
</evidence>
<reference evidence="3 4" key="1">
    <citation type="submission" date="2019-11" db="EMBL/GenBank/DDBJ databases">
        <title>Whole-genome sequence of the anaerobic purple sulfur bacterium Allochromatium palmeri DSM 15591.</title>
        <authorList>
            <person name="Kyndt J.A."/>
            <person name="Meyer T.E."/>
        </authorList>
    </citation>
    <scope>NUCLEOTIDE SEQUENCE [LARGE SCALE GENOMIC DNA]</scope>
    <source>
        <strain evidence="3 4">DSM 15591</strain>
    </source>
</reference>
<feature type="compositionally biased region" description="Low complexity" evidence="1">
    <location>
        <begin position="143"/>
        <end position="163"/>
    </location>
</feature>
<dbReference type="AlphaFoldDB" id="A0A6N8EL63"/>
<name>A0A6N8EL63_9GAMM</name>
<feature type="compositionally biased region" description="Low complexity" evidence="1">
    <location>
        <begin position="54"/>
        <end position="70"/>
    </location>
</feature>
<dbReference type="Pfam" id="PF09524">
    <property type="entry name" value="Phg_2220_C"/>
    <property type="match status" value="1"/>
</dbReference>
<evidence type="ECO:0000313" key="3">
    <source>
        <dbReference type="EMBL" id="MTW23054.1"/>
    </source>
</evidence>
<feature type="compositionally biased region" description="Polar residues" evidence="1">
    <location>
        <begin position="101"/>
        <end position="110"/>
    </location>
</feature>
<organism evidence="3 4">
    <name type="scientific">Allochromatium palmeri</name>
    <dbReference type="NCBI Taxonomy" id="231048"/>
    <lineage>
        <taxon>Bacteria</taxon>
        <taxon>Pseudomonadati</taxon>
        <taxon>Pseudomonadota</taxon>
        <taxon>Gammaproteobacteria</taxon>
        <taxon>Chromatiales</taxon>
        <taxon>Chromatiaceae</taxon>
        <taxon>Allochromatium</taxon>
    </lineage>
</organism>
<feature type="compositionally biased region" description="Pro residues" evidence="1">
    <location>
        <begin position="28"/>
        <end position="44"/>
    </location>
</feature>
<evidence type="ECO:0000313" key="4">
    <source>
        <dbReference type="Proteomes" id="UP000434044"/>
    </source>
</evidence>
<feature type="region of interest" description="Disordered" evidence="1">
    <location>
        <begin position="1"/>
        <end position="122"/>
    </location>
</feature>
<dbReference type="InterPro" id="IPR011741">
    <property type="entry name" value="Phg_2220_C"/>
</dbReference>
<keyword evidence="4" id="KW-1185">Reference proteome</keyword>
<proteinExistence type="predicted"/>
<feature type="compositionally biased region" description="Polar residues" evidence="1">
    <location>
        <begin position="218"/>
        <end position="227"/>
    </location>
</feature>
<gene>
    <name evidence="3" type="ORF">GJ668_18575</name>
</gene>
<evidence type="ECO:0000256" key="1">
    <source>
        <dbReference type="SAM" id="MobiDB-lite"/>
    </source>
</evidence>
<feature type="compositionally biased region" description="Low complexity" evidence="1">
    <location>
        <begin position="80"/>
        <end position="92"/>
    </location>
</feature>
<feature type="domain" description="Phage conserved hypothetical protein C-terminal" evidence="2">
    <location>
        <begin position="105"/>
        <end position="134"/>
    </location>
</feature>
<feature type="region of interest" description="Disordered" evidence="1">
    <location>
        <begin position="135"/>
        <end position="227"/>
    </location>
</feature>
<dbReference type="RefSeq" id="WP_186343209.1">
    <property type="nucleotide sequence ID" value="NZ_WNKT01000068.1"/>
</dbReference>
<accession>A0A6N8EL63</accession>
<feature type="compositionally biased region" description="Pro residues" evidence="1">
    <location>
        <begin position="1"/>
        <end position="18"/>
    </location>
</feature>
<comment type="caution">
    <text evidence="3">The sequence shown here is derived from an EMBL/GenBank/DDBJ whole genome shotgun (WGS) entry which is preliminary data.</text>
</comment>
<dbReference type="Proteomes" id="UP000434044">
    <property type="component" value="Unassembled WGS sequence"/>
</dbReference>
<dbReference type="EMBL" id="WNKT01000068">
    <property type="protein sequence ID" value="MTW23054.1"/>
    <property type="molecule type" value="Genomic_DNA"/>
</dbReference>
<feature type="compositionally biased region" description="Basic and acidic residues" evidence="1">
    <location>
        <begin position="185"/>
        <end position="200"/>
    </location>
</feature>
<sequence>MAPCCTSPPHPCTPTPRPSPHRRRPPRSPRSPRAPHPRANPPPNQRRHPPHRPPSTIRRSPRSSTTSTSAPTPPFPAPPAARATASCTRPCAPSRPKHCAPSSTSKSATWAGTERARYLRPETLFKPAKLEGYLSELHQQRTAASAPSDPSAPSAPRQQTPNRPRTPDSDAVYSAAHTLYIPEPPPKRAPEAVVRPHFDAMYRMLGVRPRRPDPTPPANTDGQSPGS</sequence>